<evidence type="ECO:0000313" key="3">
    <source>
        <dbReference type="EMBL" id="TKA24361.1"/>
    </source>
</evidence>
<comment type="caution">
    <text evidence="2">The sequence shown here is derived from an EMBL/GenBank/DDBJ whole genome shotgun (WGS) entry which is preliminary data.</text>
</comment>
<name>A0A4U0TQ05_9PEZI</name>
<feature type="region of interest" description="Disordered" evidence="1">
    <location>
        <begin position="1"/>
        <end position="25"/>
    </location>
</feature>
<accession>A0A4U0TQ05</accession>
<reference evidence="2 4" key="1">
    <citation type="submission" date="2017-03" db="EMBL/GenBank/DDBJ databases">
        <title>Genomes of endolithic fungi from Antarctica.</title>
        <authorList>
            <person name="Coleine C."/>
            <person name="Masonjones S."/>
            <person name="Stajich J.E."/>
        </authorList>
    </citation>
    <scope>NUCLEOTIDE SEQUENCE [LARGE SCALE GENOMIC DNA]</scope>
    <source>
        <strain evidence="2 4">CCFEE 5311</strain>
    </source>
</reference>
<gene>
    <name evidence="3" type="ORF">B0A54_17945</name>
    <name evidence="2" type="ORF">B0A54_17948</name>
</gene>
<dbReference type="Proteomes" id="UP000310066">
    <property type="component" value="Unassembled WGS sequence"/>
</dbReference>
<evidence type="ECO:0000256" key="1">
    <source>
        <dbReference type="SAM" id="MobiDB-lite"/>
    </source>
</evidence>
<organism evidence="2 4">
    <name type="scientific">Friedmanniomyces endolithicus</name>
    <dbReference type="NCBI Taxonomy" id="329885"/>
    <lineage>
        <taxon>Eukaryota</taxon>
        <taxon>Fungi</taxon>
        <taxon>Dikarya</taxon>
        <taxon>Ascomycota</taxon>
        <taxon>Pezizomycotina</taxon>
        <taxon>Dothideomycetes</taxon>
        <taxon>Dothideomycetidae</taxon>
        <taxon>Mycosphaerellales</taxon>
        <taxon>Teratosphaeriaceae</taxon>
        <taxon>Friedmanniomyces</taxon>
    </lineage>
</organism>
<evidence type="ECO:0000313" key="2">
    <source>
        <dbReference type="EMBL" id="TKA24173.1"/>
    </source>
</evidence>
<proteinExistence type="predicted"/>
<protein>
    <submittedName>
        <fullName evidence="2">Uncharacterized protein</fullName>
    </submittedName>
</protein>
<dbReference type="EMBL" id="NAJP01000189">
    <property type="protein sequence ID" value="TKA24173.1"/>
    <property type="molecule type" value="Genomic_DNA"/>
</dbReference>
<sequence>MPEAEFAPTQKTHREGQSNIVVGPAPSTLEEEALAKEDTQRPPGVMSTASATDQETLFTSVSTHARKPNGNKTTAALHDAAIIADPECQSHGQDEACISENKQQLYFGRLVMQLRSLRHQREQLKQEVEGNRSALPDILGLKRKAEQLQSRAQELAQQAEEARQHADSAYQDLASA</sequence>
<evidence type="ECO:0000313" key="4">
    <source>
        <dbReference type="Proteomes" id="UP000310066"/>
    </source>
</evidence>
<dbReference type="EMBL" id="NAJP01000184">
    <property type="protein sequence ID" value="TKA24361.1"/>
    <property type="molecule type" value="Genomic_DNA"/>
</dbReference>
<feature type="region of interest" description="Disordered" evidence="1">
    <location>
        <begin position="152"/>
        <end position="176"/>
    </location>
</feature>
<dbReference type="AlphaFoldDB" id="A0A4U0TQ05"/>